<dbReference type="GO" id="GO:0097177">
    <property type="term" value="F:mitochondrial ribosome binding"/>
    <property type="evidence" value="ECO:0007669"/>
    <property type="project" value="TreeGrafter"/>
</dbReference>
<feature type="binding site" evidence="8">
    <location>
        <begin position="106"/>
        <end position="109"/>
    </location>
    <ligand>
        <name>GTP</name>
        <dbReference type="ChEBI" id="CHEBI:37565"/>
    </ligand>
</feature>
<dbReference type="NCBIfam" id="TIGR00231">
    <property type="entry name" value="small_GTP"/>
    <property type="match status" value="1"/>
</dbReference>
<dbReference type="InterPro" id="IPR006297">
    <property type="entry name" value="EF-4"/>
</dbReference>
<keyword evidence="2 8" id="KW-0547">Nucleotide-binding</keyword>
<dbReference type="Pfam" id="PF06421">
    <property type="entry name" value="LepA_C"/>
    <property type="match status" value="1"/>
</dbReference>
<dbReference type="InterPro" id="IPR035647">
    <property type="entry name" value="EFG_III/V"/>
</dbReference>
<comment type="subcellular location">
    <subcellularLocation>
        <location evidence="8">Mitochondrion inner membrane</location>
        <topology evidence="8">Peripheral membrane protein</topology>
        <orientation evidence="8">Matrix side</orientation>
    </subcellularLocation>
</comment>
<evidence type="ECO:0000256" key="2">
    <source>
        <dbReference type="ARBA" id="ARBA00022741"/>
    </source>
</evidence>
<dbReference type="PANTHER" id="PTHR43512">
    <property type="entry name" value="TRANSLATION FACTOR GUF1-RELATED"/>
    <property type="match status" value="1"/>
</dbReference>
<dbReference type="PROSITE" id="PS51722">
    <property type="entry name" value="G_TR_2"/>
    <property type="match status" value="1"/>
</dbReference>
<dbReference type="InterPro" id="IPR000795">
    <property type="entry name" value="T_Tr_GTP-bd_dom"/>
</dbReference>
<dbReference type="GO" id="GO:0005525">
    <property type="term" value="F:GTP binding"/>
    <property type="evidence" value="ECO:0007669"/>
    <property type="project" value="UniProtKB-UniRule"/>
</dbReference>
<sequence length="590" mass="65306">MEKAGTISLDKEGLYLDKLQVEKERGITVRAHTTSLVYKHSDGESYLLNLIDTPGHVDFTYEVSRSLKACQGAVLLVDCTQGIQAQTVANYFLAWEANLKIIPVMNKIDLPTSDPARVIKELANMGFEESEVLKASGKTGEGVEGILKAVIERLPAPSGDPAKPLKALLFENWYDQFRGVVCLVNILDGALKKGDRIVAASSNKVYELENVGILYPERAPTGALYTGQVGYIIGGMRSTKEARVGDTLYLEGAPVEPLPGFKSAKPMVFAGLYPADGESLDRLTDAFEKLTLNDASVTYTKERSDALGMGFRCGFLGLLHMDVFLQRLEQEYGTDVIATAPTVPYIVTTKEGQEIVVNNPSLFPEQHDILTCTEPVAEARIIAPKEYLSPLLRLCLERRGVQQELSYIDEARLHLRYRIPLSELITDFNDSLKALTSGFATFDYEEAGYEESELVKVDVLINGKPVEALSAIAHQSKGVNYGKDLVQKLRKVVKRQLFQVAIQASVDGRIVARETLQALRKDVTAKCYGGDITRKRKLLEKQKEARRDLPPCIPFHATDVRPVGKKRMKTIGNVQLSQDAFYSILKKGDE</sequence>
<keyword evidence="5 8" id="KW-0496">Mitochondrion</keyword>
<feature type="binding site" evidence="8">
    <location>
        <begin position="52"/>
        <end position="56"/>
    </location>
    <ligand>
        <name>GTP</name>
        <dbReference type="ChEBI" id="CHEBI:37565"/>
    </ligand>
</feature>
<keyword evidence="8" id="KW-0648">Protein biosynthesis</keyword>
<accession>L8GLT1</accession>
<dbReference type="GO" id="GO:0045727">
    <property type="term" value="P:positive regulation of translation"/>
    <property type="evidence" value="ECO:0007669"/>
    <property type="project" value="UniProtKB-UniRule"/>
</dbReference>
<keyword evidence="4 8" id="KW-0378">Hydrolase</keyword>
<dbReference type="KEGG" id="acan:ACA1_366420"/>
<comment type="caution">
    <text evidence="8">Lacks conserved residue(s) required for the propagation of feature annotation.</text>
</comment>
<dbReference type="VEuPathDB" id="AmoebaDB:ACA1_366420"/>
<dbReference type="FunFam" id="3.30.70.240:FF:000007">
    <property type="entry name" value="Translation factor GUF1, mitochondrial"/>
    <property type="match status" value="1"/>
</dbReference>
<dbReference type="InterPro" id="IPR013842">
    <property type="entry name" value="LepA_CTD"/>
</dbReference>
<comment type="similarity">
    <text evidence="8">Belongs to the GTP-binding elongation factor family. LepA subfamily.</text>
</comment>
<name>L8GLT1_ACACF</name>
<dbReference type="SUPFAM" id="SSF52540">
    <property type="entry name" value="P-loop containing nucleoside triphosphate hydrolases"/>
    <property type="match status" value="1"/>
</dbReference>
<dbReference type="Proteomes" id="UP000011083">
    <property type="component" value="Unassembled WGS sequence"/>
</dbReference>
<dbReference type="GO" id="GO:0006412">
    <property type="term" value="P:translation"/>
    <property type="evidence" value="ECO:0007669"/>
    <property type="project" value="UniProtKB-KW"/>
</dbReference>
<evidence type="ECO:0000256" key="3">
    <source>
        <dbReference type="ARBA" id="ARBA00022792"/>
    </source>
</evidence>
<dbReference type="InterPro" id="IPR027417">
    <property type="entry name" value="P-loop_NTPase"/>
</dbReference>
<dbReference type="Gene3D" id="3.30.70.2570">
    <property type="entry name" value="Elongation factor 4, C-terminal domain"/>
    <property type="match status" value="1"/>
</dbReference>
<evidence type="ECO:0000256" key="4">
    <source>
        <dbReference type="ARBA" id="ARBA00022801"/>
    </source>
</evidence>
<keyword evidence="6 8" id="KW-0342">GTP-binding</keyword>
<evidence type="ECO:0000259" key="9">
    <source>
        <dbReference type="PROSITE" id="PS51722"/>
    </source>
</evidence>
<evidence type="ECO:0000256" key="5">
    <source>
        <dbReference type="ARBA" id="ARBA00023128"/>
    </source>
</evidence>
<dbReference type="GeneID" id="14914509"/>
<dbReference type="CDD" id="cd03709">
    <property type="entry name" value="lepA_C"/>
    <property type="match status" value="1"/>
</dbReference>
<dbReference type="PRINTS" id="PR00315">
    <property type="entry name" value="ELONGATNFCT"/>
</dbReference>
<comment type="catalytic activity">
    <reaction evidence="8">
        <text>GTP + H2O = GDP + phosphate + H(+)</text>
        <dbReference type="Rhea" id="RHEA:19669"/>
        <dbReference type="ChEBI" id="CHEBI:15377"/>
        <dbReference type="ChEBI" id="CHEBI:15378"/>
        <dbReference type="ChEBI" id="CHEBI:37565"/>
        <dbReference type="ChEBI" id="CHEBI:43474"/>
        <dbReference type="ChEBI" id="CHEBI:58189"/>
        <dbReference type="EC" id="3.6.5.n1"/>
    </reaction>
</comment>
<dbReference type="InterPro" id="IPR038363">
    <property type="entry name" value="LepA_C_sf"/>
</dbReference>
<keyword evidence="11" id="KW-1185">Reference proteome</keyword>
<dbReference type="FunFam" id="3.30.70.870:FF:000004">
    <property type="entry name" value="Translation factor GUF1, mitochondrial"/>
    <property type="match status" value="1"/>
</dbReference>
<dbReference type="Gene3D" id="2.40.30.10">
    <property type="entry name" value="Translation factors"/>
    <property type="match status" value="1"/>
</dbReference>
<organism evidence="10 11">
    <name type="scientific">Acanthamoeba castellanii (strain ATCC 30010 / Neff)</name>
    <dbReference type="NCBI Taxonomy" id="1257118"/>
    <lineage>
        <taxon>Eukaryota</taxon>
        <taxon>Amoebozoa</taxon>
        <taxon>Discosea</taxon>
        <taxon>Longamoebia</taxon>
        <taxon>Centramoebida</taxon>
        <taxon>Acanthamoebidae</taxon>
        <taxon>Acanthamoeba</taxon>
    </lineage>
</organism>
<dbReference type="InterPro" id="IPR035654">
    <property type="entry name" value="LepA_IV"/>
</dbReference>
<dbReference type="OMA" id="QVKCDEN"/>
<reference evidence="10 11" key="1">
    <citation type="journal article" date="2013" name="Genome Biol.">
        <title>Genome of Acanthamoeba castellanii highlights extensive lateral gene transfer and early evolution of tyrosine kinase signaling.</title>
        <authorList>
            <person name="Clarke M."/>
            <person name="Lohan A.J."/>
            <person name="Liu B."/>
            <person name="Lagkouvardos I."/>
            <person name="Roy S."/>
            <person name="Zafar N."/>
            <person name="Bertelli C."/>
            <person name="Schilde C."/>
            <person name="Kianianmomeni A."/>
            <person name="Burglin T.R."/>
            <person name="Frech C."/>
            <person name="Turcotte B."/>
            <person name="Kopec K.O."/>
            <person name="Synnott J.M."/>
            <person name="Choo C."/>
            <person name="Paponov I."/>
            <person name="Finkler A."/>
            <person name="Soon Heng Tan C."/>
            <person name="Hutchins A.P."/>
            <person name="Weinmeier T."/>
            <person name="Rattei T."/>
            <person name="Chu J.S."/>
            <person name="Gimenez G."/>
            <person name="Irimia M."/>
            <person name="Rigden D.J."/>
            <person name="Fitzpatrick D.A."/>
            <person name="Lorenzo-Morales J."/>
            <person name="Bateman A."/>
            <person name="Chiu C.H."/>
            <person name="Tang P."/>
            <person name="Hegemann P."/>
            <person name="Fromm H."/>
            <person name="Raoult D."/>
            <person name="Greub G."/>
            <person name="Miranda-Saavedra D."/>
            <person name="Chen N."/>
            <person name="Nash P."/>
            <person name="Ginger M.L."/>
            <person name="Horn M."/>
            <person name="Schaap P."/>
            <person name="Caler L."/>
            <person name="Loftus B."/>
        </authorList>
    </citation>
    <scope>NUCLEOTIDE SEQUENCE [LARGE SCALE GENOMIC DNA]</scope>
    <source>
        <strain evidence="10 11">Neff</strain>
    </source>
</reference>
<dbReference type="CDD" id="cd16260">
    <property type="entry name" value="EF4_III"/>
    <property type="match status" value="1"/>
</dbReference>
<dbReference type="InterPro" id="IPR000640">
    <property type="entry name" value="EFG_V-like"/>
</dbReference>
<dbReference type="OrthoDB" id="1074at2759"/>
<dbReference type="InterPro" id="IPR004161">
    <property type="entry name" value="EFTu-like_2"/>
</dbReference>
<dbReference type="GO" id="GO:0003924">
    <property type="term" value="F:GTPase activity"/>
    <property type="evidence" value="ECO:0007669"/>
    <property type="project" value="UniProtKB-UniRule"/>
</dbReference>
<evidence type="ECO:0000256" key="7">
    <source>
        <dbReference type="ARBA" id="ARBA00023136"/>
    </source>
</evidence>
<dbReference type="PANTHER" id="PTHR43512:SF7">
    <property type="entry name" value="TRANSLATION FACTOR GUF1, MITOCHONDRIAL"/>
    <property type="match status" value="1"/>
</dbReference>
<dbReference type="SUPFAM" id="SSF54980">
    <property type="entry name" value="EF-G C-terminal domain-like"/>
    <property type="match status" value="2"/>
</dbReference>
<dbReference type="Pfam" id="PF00009">
    <property type="entry name" value="GTP_EFTU"/>
    <property type="match status" value="1"/>
</dbReference>
<dbReference type="AlphaFoldDB" id="L8GLT1"/>
<comment type="function">
    <text evidence="8">Promotes mitochondrial protein synthesis. May act as a fidelity factor of the translation reaction, by catalyzing a one-codon backward translocation of tRNAs on improperly translocated ribosomes. Binds to mitochondrial ribosomes in a GTP-dependent manner.</text>
</comment>
<evidence type="ECO:0000256" key="8">
    <source>
        <dbReference type="HAMAP-Rule" id="MF_03137"/>
    </source>
</evidence>
<feature type="domain" description="Tr-type G" evidence="9">
    <location>
        <begin position="1"/>
        <end position="158"/>
    </location>
</feature>
<keyword evidence="7 8" id="KW-0472">Membrane</keyword>
<dbReference type="GO" id="GO:0005743">
    <property type="term" value="C:mitochondrial inner membrane"/>
    <property type="evidence" value="ECO:0007669"/>
    <property type="project" value="UniProtKB-SubCell"/>
</dbReference>
<dbReference type="CDD" id="cd03699">
    <property type="entry name" value="EF4_II"/>
    <property type="match status" value="1"/>
</dbReference>
<proteinExistence type="inferred from homology"/>
<dbReference type="HAMAP" id="MF_00071">
    <property type="entry name" value="LepA"/>
    <property type="match status" value="1"/>
</dbReference>
<comment type="similarity">
    <text evidence="1">Belongs to the TRAFAC class translation factor GTPase superfamily. Classic translation factor GTPase family. LepA subfamily.</text>
</comment>
<protein>
    <recommendedName>
        <fullName evidence="8">Translation factor GUF1 homolog, mitochondrial</fullName>
        <ecNumber evidence="8">3.6.5.n1</ecNumber>
    </recommendedName>
    <alternativeName>
        <fullName evidence="8">Elongation factor 4 homolog</fullName>
        <shortName evidence="8">EF-4</shortName>
    </alternativeName>
    <alternativeName>
        <fullName evidence="8">GTPase GUF1 homolog</fullName>
    </alternativeName>
    <alternativeName>
        <fullName evidence="8">Ribosomal back-translocase</fullName>
    </alternativeName>
</protein>
<dbReference type="NCBIfam" id="TIGR01393">
    <property type="entry name" value="lepA"/>
    <property type="match status" value="1"/>
</dbReference>
<gene>
    <name evidence="10" type="ORF">ACA1_366420</name>
</gene>
<dbReference type="Gene3D" id="3.30.70.240">
    <property type="match status" value="1"/>
</dbReference>
<dbReference type="EMBL" id="KB008073">
    <property type="protein sequence ID" value="ELR14030.1"/>
    <property type="molecule type" value="Genomic_DNA"/>
</dbReference>
<keyword evidence="3 8" id="KW-0999">Mitochondrion inner membrane</keyword>
<dbReference type="EC" id="3.6.5.n1" evidence="8"/>
<dbReference type="Gene3D" id="3.30.70.870">
    <property type="entry name" value="Elongation Factor G (Translational Gtpase), domain 3"/>
    <property type="match status" value="1"/>
</dbReference>
<dbReference type="FunFam" id="3.30.70.2570:FF:000001">
    <property type="entry name" value="Translation factor GUF1, mitochondrial"/>
    <property type="match status" value="1"/>
</dbReference>
<dbReference type="RefSeq" id="XP_004336043.1">
    <property type="nucleotide sequence ID" value="XM_004335995.1"/>
</dbReference>
<evidence type="ECO:0000256" key="6">
    <source>
        <dbReference type="ARBA" id="ARBA00023134"/>
    </source>
</evidence>
<dbReference type="InterPro" id="IPR005225">
    <property type="entry name" value="Small_GTP-bd"/>
</dbReference>
<evidence type="ECO:0000256" key="1">
    <source>
        <dbReference type="ARBA" id="ARBA00005454"/>
    </source>
</evidence>
<dbReference type="FunFam" id="2.40.30.10:FF:000015">
    <property type="entry name" value="Translation factor GUF1, mitochondrial"/>
    <property type="match status" value="1"/>
</dbReference>
<dbReference type="STRING" id="1257118.L8GLT1"/>
<dbReference type="GO" id="GO:0005759">
    <property type="term" value="C:mitochondrial matrix"/>
    <property type="evidence" value="ECO:0007669"/>
    <property type="project" value="UniProtKB-UniRule"/>
</dbReference>
<evidence type="ECO:0000313" key="11">
    <source>
        <dbReference type="Proteomes" id="UP000011083"/>
    </source>
</evidence>
<dbReference type="Gene3D" id="3.40.50.300">
    <property type="entry name" value="P-loop containing nucleotide triphosphate hydrolases"/>
    <property type="match status" value="1"/>
</dbReference>
<evidence type="ECO:0000313" key="10">
    <source>
        <dbReference type="EMBL" id="ELR14030.1"/>
    </source>
</evidence>
<dbReference type="Pfam" id="PF00679">
    <property type="entry name" value="EFG_C"/>
    <property type="match status" value="1"/>
</dbReference>
<dbReference type="Pfam" id="PF03144">
    <property type="entry name" value="GTP_EFTU_D2"/>
    <property type="match status" value="1"/>
</dbReference>